<dbReference type="PANTHER" id="PTHR43764:SF1">
    <property type="entry name" value="MOLYBDOPTERIN MOLYBDOTRANSFERASE"/>
    <property type="match status" value="1"/>
</dbReference>
<comment type="similarity">
    <text evidence="3">In the N-terminal section; belongs to the MoaB/Mog family.</text>
</comment>
<dbReference type="EMBL" id="OB691733">
    <property type="protein sequence ID" value="CAD7237767.1"/>
    <property type="molecule type" value="Genomic_DNA"/>
</dbReference>
<dbReference type="InterPro" id="IPR008284">
    <property type="entry name" value="MoCF_biosynth_CS"/>
</dbReference>
<dbReference type="CDD" id="cd00886">
    <property type="entry name" value="MogA_MoaB"/>
    <property type="match status" value="1"/>
</dbReference>
<dbReference type="OrthoDB" id="4349954at2759"/>
<protein>
    <recommendedName>
        <fullName evidence="4">molybdopterin molybdotransferase</fullName>
        <ecNumber evidence="4">2.10.1.1</ecNumber>
    </recommendedName>
</protein>
<comment type="pathway">
    <text evidence="1">Cofactor biosynthesis; molybdopterin biosynthesis.</text>
</comment>
<dbReference type="Gene3D" id="3.40.980.10">
    <property type="entry name" value="MoaB/Mog-like domain"/>
    <property type="match status" value="1"/>
</dbReference>
<evidence type="ECO:0000256" key="2">
    <source>
        <dbReference type="ARBA" id="ARBA00006112"/>
    </source>
</evidence>
<keyword evidence="5" id="KW-0501">Molybdenum cofactor biosynthesis</keyword>
<dbReference type="EC" id="2.10.1.1" evidence="4"/>
<evidence type="ECO:0000256" key="1">
    <source>
        <dbReference type="ARBA" id="ARBA00005046"/>
    </source>
</evidence>
<dbReference type="PROSITE" id="PS01078">
    <property type="entry name" value="MOCF_BIOSYNTHESIS_1"/>
    <property type="match status" value="1"/>
</dbReference>
<dbReference type="InterPro" id="IPR012245">
    <property type="entry name" value="MoaB"/>
</dbReference>
<dbReference type="InterPro" id="IPR036425">
    <property type="entry name" value="MoaB/Mog-like_dom_sf"/>
</dbReference>
<dbReference type="NCBIfam" id="TIGR00177">
    <property type="entry name" value="molyb_syn"/>
    <property type="match status" value="1"/>
</dbReference>
<evidence type="ECO:0000256" key="4">
    <source>
        <dbReference type="ARBA" id="ARBA00013269"/>
    </source>
</evidence>
<evidence type="ECO:0000256" key="5">
    <source>
        <dbReference type="ARBA" id="ARBA00023150"/>
    </source>
</evidence>
<accession>A0A7R8WVT0</accession>
<dbReference type="GO" id="GO:0061599">
    <property type="term" value="F:molybdopterin molybdotransferase activity"/>
    <property type="evidence" value="ECO:0007669"/>
    <property type="project" value="UniProtKB-EC"/>
</dbReference>
<reference evidence="6" key="1">
    <citation type="submission" date="2020-11" db="EMBL/GenBank/DDBJ databases">
        <authorList>
            <person name="Tran Van P."/>
        </authorList>
    </citation>
    <scope>NUCLEOTIDE SEQUENCE</scope>
</reference>
<sequence>MKRGARQFNCAVVTLSDKGSVGEREDTSGASLKERLKLEGYRVEEYLVLPDNIGRIRQTLLYLIDERNIDLIVTTGGTGVAPTDVTPEAVSPLLDRVVPGLAEAMRAVSFQKTPHALLSRGVCGIRRQSLILTLPGSEKGAMENLEVVLPSLVHALEKIKGNPSDCGG</sequence>
<dbReference type="SMART" id="SM00852">
    <property type="entry name" value="MoCF_biosynth"/>
    <property type="match status" value="1"/>
</dbReference>
<evidence type="ECO:0000313" key="6">
    <source>
        <dbReference type="EMBL" id="CAD7237767.1"/>
    </source>
</evidence>
<name>A0A7R8WVT0_9CRUS</name>
<organism evidence="6">
    <name type="scientific">Cyprideis torosa</name>
    <dbReference type="NCBI Taxonomy" id="163714"/>
    <lineage>
        <taxon>Eukaryota</taxon>
        <taxon>Metazoa</taxon>
        <taxon>Ecdysozoa</taxon>
        <taxon>Arthropoda</taxon>
        <taxon>Crustacea</taxon>
        <taxon>Oligostraca</taxon>
        <taxon>Ostracoda</taxon>
        <taxon>Podocopa</taxon>
        <taxon>Podocopida</taxon>
        <taxon>Cytherocopina</taxon>
        <taxon>Cytheroidea</taxon>
        <taxon>Cytherideidae</taxon>
        <taxon>Cyprideis</taxon>
    </lineage>
</organism>
<proteinExistence type="inferred from homology"/>
<dbReference type="GO" id="GO:0006777">
    <property type="term" value="P:Mo-molybdopterin cofactor biosynthetic process"/>
    <property type="evidence" value="ECO:0007669"/>
    <property type="project" value="UniProtKB-KW"/>
</dbReference>
<dbReference type="SUPFAM" id="SSF53218">
    <property type="entry name" value="Molybdenum cofactor biosynthesis proteins"/>
    <property type="match status" value="1"/>
</dbReference>
<dbReference type="InterPro" id="IPR051920">
    <property type="entry name" value="MPT_Adenylyltrnsfr/MoaC-Rel"/>
</dbReference>
<comment type="similarity">
    <text evidence="2">Belongs to the MoaB/Mog family.</text>
</comment>
<dbReference type="Pfam" id="PF00994">
    <property type="entry name" value="MoCF_biosynth"/>
    <property type="match status" value="1"/>
</dbReference>
<dbReference type="AlphaFoldDB" id="A0A7R8WVT0"/>
<dbReference type="PANTHER" id="PTHR43764">
    <property type="entry name" value="MOLYBDENUM COFACTOR BIOSYNTHESIS"/>
    <property type="match status" value="1"/>
</dbReference>
<dbReference type="InterPro" id="IPR001453">
    <property type="entry name" value="MoaB/Mog_dom"/>
</dbReference>
<evidence type="ECO:0000256" key="3">
    <source>
        <dbReference type="ARBA" id="ARBA00007589"/>
    </source>
</evidence>
<gene>
    <name evidence="6" type="ORF">CTOB1V02_LOCUS15582</name>
</gene>
<dbReference type="PIRSF" id="PIRSF006443">
    <property type="entry name" value="MoaB"/>
    <property type="match status" value="1"/>
</dbReference>